<reference evidence="2" key="1">
    <citation type="submission" date="2020-11" db="EMBL/GenBank/DDBJ databases">
        <title>Multidrug resistant novel bacterium Savagea serpentis sp. nov., isolated from the scats of a vine snake (Ahaetulla nasuta).</title>
        <authorList>
            <person name="Venkata Ramana V."/>
            <person name="Vikas Patil S."/>
            <person name="Yogita Lugani V."/>
        </authorList>
    </citation>
    <scope>NUCLEOTIDE SEQUENCE</scope>
    <source>
        <strain evidence="2">SN6</strain>
    </source>
</reference>
<evidence type="ECO:0000313" key="3">
    <source>
        <dbReference type="Proteomes" id="UP000622653"/>
    </source>
</evidence>
<sequence length="87" mass="10066">MHIVLLTSCILIIQYILLRQPSKLWGTVLPIFLFMALIVHCVNVAFYNPGETLKIILLSIVFYAFFITMCKEVRAQYKEERKKATAS</sequence>
<dbReference type="Proteomes" id="UP000622653">
    <property type="component" value="Unassembled WGS sequence"/>
</dbReference>
<name>A0A8J7G3J6_9BACL</name>
<accession>A0A8J7G3J6</accession>
<dbReference type="RefSeq" id="WP_194561953.1">
    <property type="nucleotide sequence ID" value="NZ_JADKPV010000001.1"/>
</dbReference>
<evidence type="ECO:0000256" key="1">
    <source>
        <dbReference type="SAM" id="Phobius"/>
    </source>
</evidence>
<protein>
    <submittedName>
        <fullName evidence="2">Uncharacterized protein</fullName>
    </submittedName>
</protein>
<keyword evidence="1" id="KW-1133">Transmembrane helix</keyword>
<keyword evidence="1" id="KW-0812">Transmembrane</keyword>
<feature type="transmembrane region" description="Helical" evidence="1">
    <location>
        <begin position="53"/>
        <end position="73"/>
    </location>
</feature>
<keyword evidence="3" id="KW-1185">Reference proteome</keyword>
<dbReference type="AlphaFoldDB" id="A0A8J7G3J6"/>
<proteinExistence type="predicted"/>
<gene>
    <name evidence="2" type="ORF">IRY55_03995</name>
</gene>
<evidence type="ECO:0000313" key="2">
    <source>
        <dbReference type="EMBL" id="MBF4500517.1"/>
    </source>
</evidence>
<feature type="transmembrane region" description="Helical" evidence="1">
    <location>
        <begin position="24"/>
        <end position="47"/>
    </location>
</feature>
<dbReference type="EMBL" id="JADKPV010000001">
    <property type="protein sequence ID" value="MBF4500517.1"/>
    <property type="molecule type" value="Genomic_DNA"/>
</dbReference>
<keyword evidence="1" id="KW-0472">Membrane</keyword>
<comment type="caution">
    <text evidence="2">The sequence shown here is derived from an EMBL/GenBank/DDBJ whole genome shotgun (WGS) entry which is preliminary data.</text>
</comment>
<organism evidence="2 3">
    <name type="scientific">Savagea serpentis</name>
    <dbReference type="NCBI Taxonomy" id="2785297"/>
    <lineage>
        <taxon>Bacteria</taxon>
        <taxon>Bacillati</taxon>
        <taxon>Bacillota</taxon>
        <taxon>Bacilli</taxon>
        <taxon>Bacillales</taxon>
        <taxon>Caryophanaceae</taxon>
        <taxon>Savagea</taxon>
    </lineage>
</organism>